<evidence type="ECO:0000256" key="8">
    <source>
        <dbReference type="SAM" id="MobiDB-lite"/>
    </source>
</evidence>
<comment type="similarity">
    <text evidence="7">Belongs to the binding-protein-dependent transport system permease family.</text>
</comment>
<feature type="transmembrane region" description="Helical" evidence="7">
    <location>
        <begin position="135"/>
        <end position="155"/>
    </location>
</feature>
<evidence type="ECO:0000256" key="6">
    <source>
        <dbReference type="ARBA" id="ARBA00023136"/>
    </source>
</evidence>
<keyword evidence="2 7" id="KW-0813">Transport</keyword>
<keyword evidence="6 7" id="KW-0472">Membrane</keyword>
<name>A0A1H0I7D5_9PSEU</name>
<dbReference type="SUPFAM" id="SSF161098">
    <property type="entry name" value="MetI-like"/>
    <property type="match status" value="1"/>
</dbReference>
<gene>
    <name evidence="10" type="ORF">SAMN05192558_102444</name>
</gene>
<keyword evidence="4 7" id="KW-0812">Transmembrane</keyword>
<feature type="transmembrane region" description="Helical" evidence="7">
    <location>
        <begin position="182"/>
        <end position="206"/>
    </location>
</feature>
<evidence type="ECO:0000313" key="11">
    <source>
        <dbReference type="Proteomes" id="UP000199651"/>
    </source>
</evidence>
<keyword evidence="3" id="KW-1003">Cell membrane</keyword>
<feature type="transmembrane region" description="Helical" evidence="7">
    <location>
        <begin position="290"/>
        <end position="310"/>
    </location>
</feature>
<dbReference type="AlphaFoldDB" id="A0A1H0I7D5"/>
<dbReference type="Proteomes" id="UP000199651">
    <property type="component" value="Unassembled WGS sequence"/>
</dbReference>
<evidence type="ECO:0000313" key="10">
    <source>
        <dbReference type="EMBL" id="SDO27338.1"/>
    </source>
</evidence>
<sequence>MPTVAPRKATAAPPTPVKAAGAKRRKPVSHRKFVVGFLVPFGLLFVAMYLAPIGYAMVESLYTVKRSGLGLGPSTTEFAGLDNFARVFSDDAFLSAIGRVLLFGAVQVPVMLGLALLLALLLDSTVVKFPGFFRIAYFIPFALPVVVSALLWSFLYSPGSSPYQKLFALVGLSIDFTGSDTVLWSLANIVTWAWTGYNMLIIYSALQALPEDIYEAARLDGATGWQIAWRIKIPLVRPAITLTAVMSVIGTLQLYNEPAIVKHIAPAIDSKYTPLMLAQTAGLENSDYNFAAAVSVVLALGTFLVSFLILRFARRKAV</sequence>
<dbReference type="PANTHER" id="PTHR43227">
    <property type="entry name" value="BLL4140 PROTEIN"/>
    <property type="match status" value="1"/>
</dbReference>
<evidence type="ECO:0000256" key="5">
    <source>
        <dbReference type="ARBA" id="ARBA00022989"/>
    </source>
</evidence>
<feature type="region of interest" description="Disordered" evidence="8">
    <location>
        <begin position="1"/>
        <end position="23"/>
    </location>
</feature>
<dbReference type="InterPro" id="IPR035906">
    <property type="entry name" value="MetI-like_sf"/>
</dbReference>
<feature type="transmembrane region" description="Helical" evidence="7">
    <location>
        <begin position="33"/>
        <end position="58"/>
    </location>
</feature>
<evidence type="ECO:0000256" key="7">
    <source>
        <dbReference type="RuleBase" id="RU363032"/>
    </source>
</evidence>
<protein>
    <submittedName>
        <fullName evidence="10">Carbohydrate ABC transporter membrane protein 1, CUT1 family</fullName>
    </submittedName>
</protein>
<comment type="subcellular location">
    <subcellularLocation>
        <location evidence="1 7">Cell membrane</location>
        <topology evidence="1 7">Multi-pass membrane protein</topology>
    </subcellularLocation>
</comment>
<feature type="transmembrane region" description="Helical" evidence="7">
    <location>
        <begin position="100"/>
        <end position="123"/>
    </location>
</feature>
<dbReference type="STRING" id="504798.SAMN05421871_108143"/>
<evidence type="ECO:0000256" key="1">
    <source>
        <dbReference type="ARBA" id="ARBA00004651"/>
    </source>
</evidence>
<evidence type="ECO:0000256" key="4">
    <source>
        <dbReference type="ARBA" id="ARBA00022692"/>
    </source>
</evidence>
<dbReference type="InterPro" id="IPR050809">
    <property type="entry name" value="UgpAE/MalFG_permease"/>
</dbReference>
<feature type="transmembrane region" description="Helical" evidence="7">
    <location>
        <begin position="235"/>
        <end position="255"/>
    </location>
</feature>
<keyword evidence="11" id="KW-1185">Reference proteome</keyword>
<feature type="domain" description="ABC transmembrane type-1" evidence="9">
    <location>
        <begin position="97"/>
        <end position="309"/>
    </location>
</feature>
<dbReference type="EMBL" id="FNJB01000002">
    <property type="protein sequence ID" value="SDO27338.1"/>
    <property type="molecule type" value="Genomic_DNA"/>
</dbReference>
<dbReference type="RefSeq" id="WP_228769705.1">
    <property type="nucleotide sequence ID" value="NZ_FNDV01000008.1"/>
</dbReference>
<dbReference type="GO" id="GO:0005886">
    <property type="term" value="C:plasma membrane"/>
    <property type="evidence" value="ECO:0007669"/>
    <property type="project" value="UniProtKB-SubCell"/>
</dbReference>
<organism evidence="10 11">
    <name type="scientific">Actinokineospora alba</name>
    <dbReference type="NCBI Taxonomy" id="504798"/>
    <lineage>
        <taxon>Bacteria</taxon>
        <taxon>Bacillati</taxon>
        <taxon>Actinomycetota</taxon>
        <taxon>Actinomycetes</taxon>
        <taxon>Pseudonocardiales</taxon>
        <taxon>Pseudonocardiaceae</taxon>
        <taxon>Actinokineospora</taxon>
    </lineage>
</organism>
<keyword evidence="5 7" id="KW-1133">Transmembrane helix</keyword>
<dbReference type="PANTHER" id="PTHR43227:SF8">
    <property type="entry name" value="DIACETYLCHITOBIOSE UPTAKE SYSTEM PERMEASE PROTEIN DASB"/>
    <property type="match status" value="1"/>
</dbReference>
<proteinExistence type="inferred from homology"/>
<evidence type="ECO:0000259" key="9">
    <source>
        <dbReference type="PROSITE" id="PS50928"/>
    </source>
</evidence>
<dbReference type="GO" id="GO:0055085">
    <property type="term" value="P:transmembrane transport"/>
    <property type="evidence" value="ECO:0007669"/>
    <property type="project" value="InterPro"/>
</dbReference>
<evidence type="ECO:0000256" key="3">
    <source>
        <dbReference type="ARBA" id="ARBA00022475"/>
    </source>
</evidence>
<dbReference type="Gene3D" id="1.10.3720.10">
    <property type="entry name" value="MetI-like"/>
    <property type="match status" value="1"/>
</dbReference>
<accession>A0A1H0I7D5</accession>
<reference evidence="11" key="1">
    <citation type="submission" date="2016-10" db="EMBL/GenBank/DDBJ databases">
        <authorList>
            <person name="Varghese N."/>
            <person name="Submissions S."/>
        </authorList>
    </citation>
    <scope>NUCLEOTIDE SEQUENCE [LARGE SCALE GENOMIC DNA]</scope>
    <source>
        <strain evidence="11">IBRC-M 10655</strain>
    </source>
</reference>
<dbReference type="InterPro" id="IPR000515">
    <property type="entry name" value="MetI-like"/>
</dbReference>
<dbReference type="CDD" id="cd06261">
    <property type="entry name" value="TM_PBP2"/>
    <property type="match status" value="1"/>
</dbReference>
<dbReference type="Pfam" id="PF00528">
    <property type="entry name" value="BPD_transp_1"/>
    <property type="match status" value="1"/>
</dbReference>
<feature type="compositionally biased region" description="Low complexity" evidence="8">
    <location>
        <begin position="1"/>
        <end position="20"/>
    </location>
</feature>
<dbReference type="PROSITE" id="PS50928">
    <property type="entry name" value="ABC_TM1"/>
    <property type="match status" value="1"/>
</dbReference>
<evidence type="ECO:0000256" key="2">
    <source>
        <dbReference type="ARBA" id="ARBA00022448"/>
    </source>
</evidence>